<gene>
    <name evidence="1" type="ORF">M972_11800</name>
</gene>
<name>A0AB36TE14_ACETH</name>
<accession>A0AB36TE14</accession>
<protein>
    <submittedName>
        <fullName evidence="1">Uncharacterized protein</fullName>
    </submittedName>
</protein>
<organism evidence="1 2">
    <name type="scientific">Acetivibrio thermocellus AD2</name>
    <dbReference type="NCBI Taxonomy" id="1138384"/>
    <lineage>
        <taxon>Bacteria</taxon>
        <taxon>Bacillati</taxon>
        <taxon>Bacillota</taxon>
        <taxon>Clostridia</taxon>
        <taxon>Eubacteriales</taxon>
        <taxon>Oscillospiraceae</taxon>
        <taxon>Acetivibrio</taxon>
    </lineage>
</organism>
<dbReference type="AlphaFoldDB" id="A0AB36TE14"/>
<dbReference type="RefSeq" id="WP_003516073.1">
    <property type="nucleotide sequence ID" value="NZ_CP013828.1"/>
</dbReference>
<evidence type="ECO:0000313" key="1">
    <source>
        <dbReference type="EMBL" id="PFH02038.1"/>
    </source>
</evidence>
<dbReference type="Proteomes" id="UP000223596">
    <property type="component" value="Unassembled WGS sequence"/>
</dbReference>
<reference evidence="1 2" key="1">
    <citation type="submission" date="2017-09" db="EMBL/GenBank/DDBJ databases">
        <title>Evaluation of Pacific Biosciences Sequencing Technology to Finishing C. thermocellum Genome Sequences.</title>
        <authorList>
            <person name="Brown S."/>
        </authorList>
    </citation>
    <scope>NUCLEOTIDE SEQUENCE [LARGE SCALE GENOMIC DNA]</scope>
    <source>
        <strain evidence="1 2">AD2</strain>
    </source>
</reference>
<comment type="caution">
    <text evidence="1">The sequence shown here is derived from an EMBL/GenBank/DDBJ whole genome shotgun (WGS) entry which is preliminary data.</text>
</comment>
<sequence>MMQTEYLLKELSKENIENLLGVEIDCSLRDLISNPELLKKIGLEFAIVYNYDSVLSDRIENLKIDCDSIIEGRFFNEVAEIRVFLDGENLNGNIFVENEKCEKKIEMEFLLYPRNGEKEKTGYAEKLKVKKYISYDEDGQAFISYVKPCKLIFKE</sequence>
<evidence type="ECO:0000313" key="2">
    <source>
        <dbReference type="Proteomes" id="UP000223596"/>
    </source>
</evidence>
<proteinExistence type="predicted"/>
<dbReference type="EMBL" id="PDBW01000001">
    <property type="protein sequence ID" value="PFH02038.1"/>
    <property type="molecule type" value="Genomic_DNA"/>
</dbReference>